<keyword evidence="4" id="KW-0645">Protease</keyword>
<dbReference type="GO" id="GO:0008270">
    <property type="term" value="F:zinc ion binding"/>
    <property type="evidence" value="ECO:0007669"/>
    <property type="project" value="UniProtKB-KW"/>
</dbReference>
<dbReference type="GO" id="GO:0005634">
    <property type="term" value="C:nucleus"/>
    <property type="evidence" value="ECO:0007669"/>
    <property type="project" value="TreeGrafter"/>
</dbReference>
<keyword evidence="7 11" id="KW-0833">Ubl conjugation pathway</keyword>
<reference evidence="14 15" key="1">
    <citation type="journal article" date="2016" name="Mol. Biol. Evol.">
        <title>Comparative Genomics of Early-Diverging Mushroom-Forming Fungi Provides Insights into the Origins of Lignocellulose Decay Capabilities.</title>
        <authorList>
            <person name="Nagy L.G."/>
            <person name="Riley R."/>
            <person name="Tritt A."/>
            <person name="Adam C."/>
            <person name="Daum C."/>
            <person name="Floudas D."/>
            <person name="Sun H."/>
            <person name="Yadav J.S."/>
            <person name="Pangilinan J."/>
            <person name="Larsson K.H."/>
            <person name="Matsuura K."/>
            <person name="Barry K."/>
            <person name="Labutti K."/>
            <person name="Kuo R."/>
            <person name="Ohm R.A."/>
            <person name="Bhattacharya S.S."/>
            <person name="Shirouzu T."/>
            <person name="Yoshinaga Y."/>
            <person name="Martin F.M."/>
            <person name="Grigoriev I.V."/>
            <person name="Hibbett D.S."/>
        </authorList>
    </citation>
    <scope>NUCLEOTIDE SEQUENCE [LARGE SCALE GENOMIC DNA]</scope>
    <source>
        <strain evidence="14 15">HHB12029</strain>
    </source>
</reference>
<dbReference type="InParanoid" id="A0A165KXE4"/>
<evidence type="ECO:0000256" key="10">
    <source>
        <dbReference type="ARBA" id="ARBA00022833"/>
    </source>
</evidence>
<evidence type="ECO:0000259" key="13">
    <source>
        <dbReference type="PROSITE" id="PS50802"/>
    </source>
</evidence>
<protein>
    <recommendedName>
        <fullName evidence="11">Ubiquitin thioesterase OTU</fullName>
        <ecNumber evidence="11">3.4.19.12</ecNumber>
    </recommendedName>
</protein>
<keyword evidence="5" id="KW-0479">Metal-binding</keyword>
<dbReference type="EC" id="3.4.19.12" evidence="11"/>
<comment type="catalytic activity">
    <reaction evidence="1 11">
        <text>Thiol-dependent hydrolysis of ester, thioester, amide, peptide and isopeptide bonds formed by the C-terminal Gly of ubiquitin (a 76-residue protein attached to proteins as an intracellular targeting signal).</text>
        <dbReference type="EC" id="3.4.19.12"/>
    </reaction>
</comment>
<evidence type="ECO:0000256" key="11">
    <source>
        <dbReference type="RuleBase" id="RU367104"/>
    </source>
</evidence>
<dbReference type="GO" id="GO:0016579">
    <property type="term" value="P:protein deubiquitination"/>
    <property type="evidence" value="ECO:0007669"/>
    <property type="project" value="TreeGrafter"/>
</dbReference>
<evidence type="ECO:0000256" key="9">
    <source>
        <dbReference type="ARBA" id="ARBA00022807"/>
    </source>
</evidence>
<keyword evidence="8 11" id="KW-0378">Hydrolase</keyword>
<comment type="function">
    <text evidence="11">Hydrolase that can remove conjugated ubiquitin from proteins and may therefore play an important regulatory role at the level of protein turnover by preventing degradation.</text>
</comment>
<organism evidence="14 15">
    <name type="scientific">Exidia glandulosa HHB12029</name>
    <dbReference type="NCBI Taxonomy" id="1314781"/>
    <lineage>
        <taxon>Eukaryota</taxon>
        <taxon>Fungi</taxon>
        <taxon>Dikarya</taxon>
        <taxon>Basidiomycota</taxon>
        <taxon>Agaricomycotina</taxon>
        <taxon>Agaricomycetes</taxon>
        <taxon>Auriculariales</taxon>
        <taxon>Exidiaceae</taxon>
        <taxon>Exidia</taxon>
    </lineage>
</organism>
<keyword evidence="15" id="KW-1185">Reference proteome</keyword>
<dbReference type="InterPro" id="IPR003323">
    <property type="entry name" value="OTU_dom"/>
</dbReference>
<keyword evidence="3 11" id="KW-0963">Cytoplasm</keyword>
<proteinExistence type="predicted"/>
<dbReference type="PANTHER" id="PTHR13312">
    <property type="entry name" value="HIV-INDUCED PROTEIN-7-LIKE PROTEASE"/>
    <property type="match status" value="1"/>
</dbReference>
<dbReference type="CDD" id="cd17059">
    <property type="entry name" value="Ubl_OTU1"/>
    <property type="match status" value="1"/>
</dbReference>
<dbReference type="EMBL" id="KV425935">
    <property type="protein sequence ID" value="KZV97038.1"/>
    <property type="molecule type" value="Genomic_DNA"/>
</dbReference>
<evidence type="ECO:0000256" key="2">
    <source>
        <dbReference type="ARBA" id="ARBA00004496"/>
    </source>
</evidence>
<dbReference type="AlphaFoldDB" id="A0A165KXE4"/>
<feature type="region of interest" description="Disordered" evidence="12">
    <location>
        <begin position="79"/>
        <end position="100"/>
    </location>
</feature>
<keyword evidence="6" id="KW-0863">Zinc-finger</keyword>
<dbReference type="GO" id="GO:0005829">
    <property type="term" value="C:cytosol"/>
    <property type="evidence" value="ECO:0007669"/>
    <property type="project" value="TreeGrafter"/>
</dbReference>
<accession>A0A165KXE4</accession>
<evidence type="ECO:0000313" key="15">
    <source>
        <dbReference type="Proteomes" id="UP000077266"/>
    </source>
</evidence>
<keyword evidence="10" id="KW-0862">Zinc</keyword>
<dbReference type="PROSITE" id="PS00028">
    <property type="entry name" value="ZINC_FINGER_C2H2_1"/>
    <property type="match status" value="1"/>
</dbReference>
<dbReference type="PANTHER" id="PTHR13312:SF0">
    <property type="entry name" value="UBIQUITIN THIOESTERASE OTU1"/>
    <property type="match status" value="1"/>
</dbReference>
<dbReference type="InterPro" id="IPR013087">
    <property type="entry name" value="Znf_C2H2_type"/>
</dbReference>
<dbReference type="FunFam" id="3.90.70.80:FF:000016">
    <property type="entry name" value="Putative ubiquitin thioesterase otu1"/>
    <property type="match status" value="1"/>
</dbReference>
<dbReference type="PROSITE" id="PS50802">
    <property type="entry name" value="OTU"/>
    <property type="match status" value="1"/>
</dbReference>
<evidence type="ECO:0000256" key="3">
    <source>
        <dbReference type="ARBA" id="ARBA00022490"/>
    </source>
</evidence>
<dbReference type="Gene3D" id="3.10.20.90">
    <property type="entry name" value="Phosphatidylinositol 3-kinase Catalytic Subunit, Chain A, domain 1"/>
    <property type="match status" value="1"/>
</dbReference>
<dbReference type="GO" id="GO:0030968">
    <property type="term" value="P:endoplasmic reticulum unfolded protein response"/>
    <property type="evidence" value="ECO:0007669"/>
    <property type="project" value="TreeGrafter"/>
</dbReference>
<evidence type="ECO:0000256" key="5">
    <source>
        <dbReference type="ARBA" id="ARBA00022723"/>
    </source>
</evidence>
<feature type="compositionally biased region" description="Low complexity" evidence="12">
    <location>
        <begin position="80"/>
        <end position="99"/>
    </location>
</feature>
<evidence type="ECO:0000256" key="12">
    <source>
        <dbReference type="SAM" id="MobiDB-lite"/>
    </source>
</evidence>
<feature type="domain" description="OTU" evidence="13">
    <location>
        <begin position="132"/>
        <end position="253"/>
    </location>
</feature>
<dbReference type="GO" id="GO:0004843">
    <property type="term" value="F:cysteine-type deubiquitinase activity"/>
    <property type="evidence" value="ECO:0007669"/>
    <property type="project" value="UniProtKB-UniRule"/>
</dbReference>
<keyword evidence="9 11" id="KW-0788">Thiol protease</keyword>
<dbReference type="CDD" id="cd22745">
    <property type="entry name" value="OTU_OTU1"/>
    <property type="match status" value="1"/>
</dbReference>
<dbReference type="Pfam" id="PF02338">
    <property type="entry name" value="OTU"/>
    <property type="match status" value="1"/>
</dbReference>
<sequence length="329" mass="35515">MAPIRLRHPKGVTTVDIDLASDTITVRDLQQIVFSHTEIAPSSQELKAGYPPHALTLVPDLPISSLGLQRGEQLVVTEARGSSTSHHRATTSASSTAGAIKPAPAPVAPQVLKQVASSSDAVETVRVDGGVLVHRVVPDDNSCLFSSIGIIFAQDMSAAQQLRQVVATEIRKNELTYDEAVLGQSRESYIAAMSKPSTWGGAIELAIFADHFQTEITSIDVESGRLDRFGESKYSNRAIVLYSGIHYDAVSLAPTSDAPTDFHETVFDVKNEVILQGAREMAAKLKAKKKFTNTATFDLKCEICGKGLKGEKEARQHAKDTGHSQFGEY</sequence>
<evidence type="ECO:0000256" key="4">
    <source>
        <dbReference type="ARBA" id="ARBA00022670"/>
    </source>
</evidence>
<evidence type="ECO:0000256" key="1">
    <source>
        <dbReference type="ARBA" id="ARBA00000707"/>
    </source>
</evidence>
<evidence type="ECO:0000313" key="14">
    <source>
        <dbReference type="EMBL" id="KZV97038.1"/>
    </source>
</evidence>
<evidence type="ECO:0000256" key="8">
    <source>
        <dbReference type="ARBA" id="ARBA00022801"/>
    </source>
</evidence>
<gene>
    <name evidence="14" type="ORF">EXIGLDRAFT_642581</name>
</gene>
<dbReference type="InterPro" id="IPR048857">
    <property type="entry name" value="OTU1_Ubl"/>
</dbReference>
<dbReference type="Pfam" id="PF21403">
    <property type="entry name" value="OTU1_UBXL"/>
    <property type="match status" value="1"/>
</dbReference>
<dbReference type="STRING" id="1314781.A0A165KXE4"/>
<dbReference type="FunCoup" id="A0A165KXE4">
    <property type="interactions" value="260"/>
</dbReference>
<comment type="subcellular location">
    <subcellularLocation>
        <location evidence="2 11">Cytoplasm</location>
    </subcellularLocation>
</comment>
<dbReference type="GO" id="GO:0036503">
    <property type="term" value="P:ERAD pathway"/>
    <property type="evidence" value="ECO:0007669"/>
    <property type="project" value="TreeGrafter"/>
</dbReference>
<dbReference type="Proteomes" id="UP000077266">
    <property type="component" value="Unassembled WGS sequence"/>
</dbReference>
<dbReference type="Gene3D" id="3.90.70.80">
    <property type="match status" value="1"/>
</dbReference>
<dbReference type="InterPro" id="IPR038765">
    <property type="entry name" value="Papain-like_cys_pep_sf"/>
</dbReference>
<dbReference type="Pfam" id="PF24560">
    <property type="entry name" value="zf-C2H2_OTU1_C"/>
    <property type="match status" value="1"/>
</dbReference>
<dbReference type="InterPro" id="IPR057766">
    <property type="entry name" value="Znf-C2H2_OTU1-like_C"/>
</dbReference>
<dbReference type="OrthoDB" id="65596at2759"/>
<evidence type="ECO:0000256" key="6">
    <source>
        <dbReference type="ARBA" id="ARBA00022771"/>
    </source>
</evidence>
<name>A0A165KXE4_EXIGL</name>
<evidence type="ECO:0000256" key="7">
    <source>
        <dbReference type="ARBA" id="ARBA00022786"/>
    </source>
</evidence>
<dbReference type="SUPFAM" id="SSF54001">
    <property type="entry name" value="Cysteine proteinases"/>
    <property type="match status" value="1"/>
</dbReference>